<feature type="transmembrane region" description="Helical" evidence="1">
    <location>
        <begin position="53"/>
        <end position="80"/>
    </location>
</feature>
<organism evidence="2 3">
    <name type="scientific">Candidatus Scatousia excrementigallinarum</name>
    <dbReference type="NCBI Taxonomy" id="2840935"/>
    <lineage>
        <taxon>Bacteria</taxon>
        <taxon>Candidatus Scatousia</taxon>
    </lineage>
</organism>
<keyword evidence="1" id="KW-0472">Membrane</keyword>
<sequence>MHSDYEKPYMIERIVSALTYPTMGMIGFIWLILGLITHAKLRPFTQYHIFQSIFLSIGYVIISILLGVLSNILSVIPLINKITAQIIFWLNMPAIFGYSLIQACIYTIIIYLTVTAFMGKYSYLPWVSDIIRQNIR</sequence>
<dbReference type="EMBL" id="DVIU01000197">
    <property type="protein sequence ID" value="HIS36946.1"/>
    <property type="molecule type" value="Genomic_DNA"/>
</dbReference>
<reference evidence="2" key="1">
    <citation type="submission" date="2020-10" db="EMBL/GenBank/DDBJ databases">
        <authorList>
            <person name="Gilroy R."/>
        </authorList>
    </citation>
    <scope>NUCLEOTIDE SEQUENCE</scope>
    <source>
        <strain evidence="2">6276</strain>
    </source>
</reference>
<evidence type="ECO:0000313" key="3">
    <source>
        <dbReference type="Proteomes" id="UP000823928"/>
    </source>
</evidence>
<dbReference type="Proteomes" id="UP000823928">
    <property type="component" value="Unassembled WGS sequence"/>
</dbReference>
<evidence type="ECO:0000313" key="2">
    <source>
        <dbReference type="EMBL" id="HIS36946.1"/>
    </source>
</evidence>
<evidence type="ECO:0008006" key="4">
    <source>
        <dbReference type="Google" id="ProtNLM"/>
    </source>
</evidence>
<feature type="transmembrane region" description="Helical" evidence="1">
    <location>
        <begin position="20"/>
        <end position="41"/>
    </location>
</feature>
<keyword evidence="1" id="KW-0812">Transmembrane</keyword>
<feature type="transmembrane region" description="Helical" evidence="1">
    <location>
        <begin position="86"/>
        <end position="114"/>
    </location>
</feature>
<keyword evidence="1" id="KW-1133">Transmembrane helix</keyword>
<reference evidence="2" key="2">
    <citation type="journal article" date="2021" name="PeerJ">
        <title>Extensive microbial diversity within the chicken gut microbiome revealed by metagenomics and culture.</title>
        <authorList>
            <person name="Gilroy R."/>
            <person name="Ravi A."/>
            <person name="Getino M."/>
            <person name="Pursley I."/>
            <person name="Horton D.L."/>
            <person name="Alikhan N.F."/>
            <person name="Baker D."/>
            <person name="Gharbi K."/>
            <person name="Hall N."/>
            <person name="Watson M."/>
            <person name="Adriaenssens E.M."/>
            <person name="Foster-Nyarko E."/>
            <person name="Jarju S."/>
            <person name="Secka A."/>
            <person name="Antonio M."/>
            <person name="Oren A."/>
            <person name="Chaudhuri R.R."/>
            <person name="La Ragione R."/>
            <person name="Hildebrand F."/>
            <person name="Pallen M.J."/>
        </authorList>
    </citation>
    <scope>NUCLEOTIDE SEQUENCE</scope>
    <source>
        <strain evidence="2">6276</strain>
    </source>
</reference>
<evidence type="ECO:0000256" key="1">
    <source>
        <dbReference type="SAM" id="Phobius"/>
    </source>
</evidence>
<name>A0A9D1F078_9BACT</name>
<protein>
    <recommendedName>
        <fullName evidence="4">DUF4870 domain-containing protein</fullName>
    </recommendedName>
</protein>
<proteinExistence type="predicted"/>
<comment type="caution">
    <text evidence="2">The sequence shown here is derived from an EMBL/GenBank/DDBJ whole genome shotgun (WGS) entry which is preliminary data.</text>
</comment>
<gene>
    <name evidence="2" type="ORF">IAC10_10020</name>
</gene>
<dbReference type="AlphaFoldDB" id="A0A9D1F078"/>
<accession>A0A9D1F078</accession>